<evidence type="ECO:0000256" key="8">
    <source>
        <dbReference type="ARBA" id="ARBA00022840"/>
    </source>
</evidence>
<comment type="cofactor">
    <cofactor evidence="13">
        <name>Mg(2+)</name>
        <dbReference type="ChEBI" id="CHEBI:18420"/>
    </cofactor>
    <text evidence="13">Binds 2 magnesium ions per tetramer.</text>
</comment>
<dbReference type="PROSITE" id="PS50862">
    <property type="entry name" value="AA_TRNA_LIGASE_II"/>
    <property type="match status" value="1"/>
</dbReference>
<dbReference type="PANTHER" id="PTHR11538:SF41">
    <property type="entry name" value="PHENYLALANINE--TRNA LIGASE, MITOCHONDRIAL"/>
    <property type="match status" value="1"/>
</dbReference>
<feature type="binding site" evidence="13">
    <location>
        <position position="263"/>
    </location>
    <ligand>
        <name>Mg(2+)</name>
        <dbReference type="ChEBI" id="CHEBI:18420"/>
        <note>shared with beta subunit</note>
    </ligand>
</feature>
<protein>
    <recommendedName>
        <fullName evidence="13">Phenylalanine--tRNA ligase alpha subunit</fullName>
        <ecNumber evidence="13">6.1.1.20</ecNumber>
    </recommendedName>
    <alternativeName>
        <fullName evidence="13">Phenylalanyl-tRNA synthetase alpha subunit</fullName>
        <shortName evidence="13">PheRS</shortName>
    </alternativeName>
</protein>
<dbReference type="InterPro" id="IPR004188">
    <property type="entry name" value="Phe-tRNA_ligase_II_N"/>
</dbReference>
<keyword evidence="5 13" id="KW-0436">Ligase</keyword>
<dbReference type="CDD" id="cd00496">
    <property type="entry name" value="PheRS_alpha_core"/>
    <property type="match status" value="1"/>
</dbReference>
<dbReference type="GO" id="GO:0004826">
    <property type="term" value="F:phenylalanine-tRNA ligase activity"/>
    <property type="evidence" value="ECO:0007669"/>
    <property type="project" value="UniProtKB-UniRule"/>
</dbReference>
<keyword evidence="10 13" id="KW-0648">Protein biosynthesis</keyword>
<dbReference type="GO" id="GO:0006432">
    <property type="term" value="P:phenylalanyl-tRNA aminoacylation"/>
    <property type="evidence" value="ECO:0007669"/>
    <property type="project" value="UniProtKB-UniRule"/>
</dbReference>
<feature type="domain" description="Aminoacyl-transfer RNA synthetases class-II family profile" evidence="14">
    <location>
        <begin position="121"/>
        <end position="347"/>
    </location>
</feature>
<comment type="catalytic activity">
    <reaction evidence="12 13">
        <text>tRNA(Phe) + L-phenylalanine + ATP = L-phenylalanyl-tRNA(Phe) + AMP + diphosphate + H(+)</text>
        <dbReference type="Rhea" id="RHEA:19413"/>
        <dbReference type="Rhea" id="RHEA-COMP:9668"/>
        <dbReference type="Rhea" id="RHEA-COMP:9699"/>
        <dbReference type="ChEBI" id="CHEBI:15378"/>
        <dbReference type="ChEBI" id="CHEBI:30616"/>
        <dbReference type="ChEBI" id="CHEBI:33019"/>
        <dbReference type="ChEBI" id="CHEBI:58095"/>
        <dbReference type="ChEBI" id="CHEBI:78442"/>
        <dbReference type="ChEBI" id="CHEBI:78531"/>
        <dbReference type="ChEBI" id="CHEBI:456215"/>
        <dbReference type="EC" id="6.1.1.20"/>
    </reaction>
</comment>
<evidence type="ECO:0000256" key="11">
    <source>
        <dbReference type="ARBA" id="ARBA00023146"/>
    </source>
</evidence>
<dbReference type="AlphaFoldDB" id="A0A2U3QJA0"/>
<evidence type="ECO:0000256" key="13">
    <source>
        <dbReference type="HAMAP-Rule" id="MF_00281"/>
    </source>
</evidence>
<dbReference type="Gene3D" id="3.30.930.10">
    <property type="entry name" value="Bira Bifunctional Protein, Domain 2"/>
    <property type="match status" value="1"/>
</dbReference>
<name>A0A2U3QJA0_9BACT</name>
<evidence type="ECO:0000256" key="3">
    <source>
        <dbReference type="ARBA" id="ARBA00011209"/>
    </source>
</evidence>
<evidence type="ECO:0000259" key="14">
    <source>
        <dbReference type="PROSITE" id="PS50862"/>
    </source>
</evidence>
<dbReference type="Pfam" id="PF02912">
    <property type="entry name" value="Phe_tRNA-synt_N"/>
    <property type="match status" value="1"/>
</dbReference>
<dbReference type="InterPro" id="IPR022911">
    <property type="entry name" value="Phe_tRNA_ligase_alpha1_bac"/>
</dbReference>
<dbReference type="SUPFAM" id="SSF46589">
    <property type="entry name" value="tRNA-binding arm"/>
    <property type="match status" value="1"/>
</dbReference>
<dbReference type="Pfam" id="PF01409">
    <property type="entry name" value="tRNA-synt_2d"/>
    <property type="match status" value="1"/>
</dbReference>
<dbReference type="InterPro" id="IPR045864">
    <property type="entry name" value="aa-tRNA-synth_II/BPL/LPL"/>
</dbReference>
<dbReference type="InterPro" id="IPR002319">
    <property type="entry name" value="Phenylalanyl-tRNA_Synthase"/>
</dbReference>
<keyword evidence="9 13" id="KW-0460">Magnesium</keyword>
<accession>A0A2U3QJA0</accession>
<dbReference type="InterPro" id="IPR006195">
    <property type="entry name" value="aa-tRNA-synth_II"/>
</dbReference>
<evidence type="ECO:0000256" key="5">
    <source>
        <dbReference type="ARBA" id="ARBA00022598"/>
    </source>
</evidence>
<proteinExistence type="inferred from homology"/>
<keyword evidence="6 13" id="KW-0479">Metal-binding</keyword>
<comment type="similarity">
    <text evidence="2 13">Belongs to the class-II aminoacyl-tRNA synthetase family. Phe-tRNA synthetase alpha subunit type 1 subfamily.</text>
</comment>
<dbReference type="GO" id="GO:0005737">
    <property type="term" value="C:cytoplasm"/>
    <property type="evidence" value="ECO:0007669"/>
    <property type="project" value="UniProtKB-SubCell"/>
</dbReference>
<dbReference type="FunFam" id="3.30.930.10:FF:000003">
    <property type="entry name" value="Phenylalanine--tRNA ligase alpha subunit"/>
    <property type="match status" value="1"/>
</dbReference>
<gene>
    <name evidence="13 15" type="primary">pheS</name>
    <name evidence="15" type="ORF">NBG4_570012</name>
</gene>
<dbReference type="HAMAP" id="MF_00281">
    <property type="entry name" value="Phe_tRNA_synth_alpha1"/>
    <property type="match status" value="1"/>
</dbReference>
<sequence length="348" mass="39443">MDELLSPEQLLSSLTQIEEAFRSDIAKVATLADLQQVRAKYSGKKGLVTAKMKALSSVPDPVQKKEFGRRINELKNFVEDSLKGRELLLKEGEQERRLLTEKIDITLPGKSVQFGRTHPINQVLSEIKDIFVSMGFGIEDGPEVELDHYNFEALNIPRDHPARDMQDTFYISDDVVLRTHTSPVQVRVMEKTKPPLKIIAPGKVYRCDADVSHTAMFHQVEGLMVDTDVSFGDLKGVLELFIRSFFGKDTPVRFRPSYFPFTEPSAEVDIGCVFCKGAGCRVCKTTGWLEVLGSGLVNPRVFEMTGYDPARYSGFAFGMGVERMTMLKYSIDDIRLFYENDLRFLRQF</sequence>
<dbReference type="PANTHER" id="PTHR11538">
    <property type="entry name" value="PHENYLALANYL-TRNA SYNTHETASE"/>
    <property type="match status" value="1"/>
</dbReference>
<comment type="subunit">
    <text evidence="3 13">Tetramer of two alpha and two beta subunits.</text>
</comment>
<dbReference type="EMBL" id="OUUY01000105">
    <property type="protein sequence ID" value="SPQ01486.1"/>
    <property type="molecule type" value="Genomic_DNA"/>
</dbReference>
<evidence type="ECO:0000256" key="10">
    <source>
        <dbReference type="ARBA" id="ARBA00022917"/>
    </source>
</evidence>
<dbReference type="Proteomes" id="UP000245125">
    <property type="component" value="Unassembled WGS sequence"/>
</dbReference>
<keyword evidence="4 13" id="KW-0963">Cytoplasm</keyword>
<evidence type="ECO:0000313" key="16">
    <source>
        <dbReference type="Proteomes" id="UP000245125"/>
    </source>
</evidence>
<keyword evidence="7 13" id="KW-0547">Nucleotide-binding</keyword>
<keyword evidence="16" id="KW-1185">Reference proteome</keyword>
<keyword evidence="8 13" id="KW-0067">ATP-binding</keyword>
<dbReference type="GO" id="GO:0000049">
    <property type="term" value="F:tRNA binding"/>
    <property type="evidence" value="ECO:0007669"/>
    <property type="project" value="InterPro"/>
</dbReference>
<evidence type="ECO:0000256" key="12">
    <source>
        <dbReference type="ARBA" id="ARBA00049255"/>
    </source>
</evidence>
<dbReference type="InterPro" id="IPR004529">
    <property type="entry name" value="Phe-tRNA-synth_IIc_asu"/>
</dbReference>
<dbReference type="EC" id="6.1.1.20" evidence="13"/>
<evidence type="ECO:0000256" key="6">
    <source>
        <dbReference type="ARBA" id="ARBA00022723"/>
    </source>
</evidence>
<reference evidence="16" key="1">
    <citation type="submission" date="2018-03" db="EMBL/GenBank/DDBJ databases">
        <authorList>
            <person name="Zecchin S."/>
        </authorList>
    </citation>
    <scope>NUCLEOTIDE SEQUENCE [LARGE SCALE GENOMIC DNA]</scope>
</reference>
<dbReference type="SUPFAM" id="SSF55681">
    <property type="entry name" value="Class II aaRS and biotin synthetases"/>
    <property type="match status" value="1"/>
</dbReference>
<dbReference type="GO" id="GO:0005524">
    <property type="term" value="F:ATP binding"/>
    <property type="evidence" value="ECO:0007669"/>
    <property type="project" value="UniProtKB-UniRule"/>
</dbReference>
<dbReference type="GO" id="GO:0000287">
    <property type="term" value="F:magnesium ion binding"/>
    <property type="evidence" value="ECO:0007669"/>
    <property type="project" value="UniProtKB-UniRule"/>
</dbReference>
<evidence type="ECO:0000256" key="9">
    <source>
        <dbReference type="ARBA" id="ARBA00022842"/>
    </source>
</evidence>
<organism evidence="15 16">
    <name type="scientific">Candidatus Sulfobium mesophilum</name>
    <dbReference type="NCBI Taxonomy" id="2016548"/>
    <lineage>
        <taxon>Bacteria</taxon>
        <taxon>Pseudomonadati</taxon>
        <taxon>Nitrospirota</taxon>
        <taxon>Nitrospiria</taxon>
        <taxon>Nitrospirales</taxon>
        <taxon>Nitrospiraceae</taxon>
        <taxon>Candidatus Sulfobium</taxon>
    </lineage>
</organism>
<evidence type="ECO:0000313" key="15">
    <source>
        <dbReference type="EMBL" id="SPQ01486.1"/>
    </source>
</evidence>
<evidence type="ECO:0000256" key="7">
    <source>
        <dbReference type="ARBA" id="ARBA00022741"/>
    </source>
</evidence>
<evidence type="ECO:0000256" key="1">
    <source>
        <dbReference type="ARBA" id="ARBA00004496"/>
    </source>
</evidence>
<evidence type="ECO:0000256" key="2">
    <source>
        <dbReference type="ARBA" id="ARBA00010207"/>
    </source>
</evidence>
<keyword evidence="11 13" id="KW-0030">Aminoacyl-tRNA synthetase</keyword>
<dbReference type="InterPro" id="IPR010978">
    <property type="entry name" value="tRNA-bd_arm"/>
</dbReference>
<dbReference type="NCBIfam" id="TIGR00468">
    <property type="entry name" value="pheS"/>
    <property type="match status" value="1"/>
</dbReference>
<evidence type="ECO:0000256" key="4">
    <source>
        <dbReference type="ARBA" id="ARBA00022490"/>
    </source>
</evidence>
<comment type="subcellular location">
    <subcellularLocation>
        <location evidence="1 13">Cytoplasm</location>
    </subcellularLocation>
</comment>